<dbReference type="AlphaFoldDB" id="A0A935T9H5"/>
<comment type="caution">
    <text evidence="2">The sequence shown here is derived from an EMBL/GenBank/DDBJ whole genome shotgun (WGS) entry which is preliminary data.</text>
</comment>
<name>A0A935T9H5_9PROT</name>
<dbReference type="InterPro" id="IPR007730">
    <property type="entry name" value="SPOR-like_dom"/>
</dbReference>
<protein>
    <submittedName>
        <fullName evidence="2">SPOR domain-containing protein</fullName>
    </submittedName>
</protein>
<dbReference type="GO" id="GO:0042834">
    <property type="term" value="F:peptidoglycan binding"/>
    <property type="evidence" value="ECO:0007669"/>
    <property type="project" value="InterPro"/>
</dbReference>
<feature type="domain" description="SPOR" evidence="1">
    <location>
        <begin position="103"/>
        <end position="181"/>
    </location>
</feature>
<dbReference type="Gene3D" id="3.30.70.1070">
    <property type="entry name" value="Sporulation related repeat"/>
    <property type="match status" value="1"/>
</dbReference>
<organism evidence="2 3">
    <name type="scientific">Candidatus Accumulibacter affinis</name>
    <dbReference type="NCBI Taxonomy" id="2954384"/>
    <lineage>
        <taxon>Bacteria</taxon>
        <taxon>Pseudomonadati</taxon>
        <taxon>Pseudomonadota</taxon>
        <taxon>Betaproteobacteria</taxon>
        <taxon>Candidatus Accumulibacter</taxon>
    </lineage>
</organism>
<dbReference type="Proteomes" id="UP000706151">
    <property type="component" value="Unassembled WGS sequence"/>
</dbReference>
<dbReference type="Pfam" id="PF05036">
    <property type="entry name" value="SPOR"/>
    <property type="match status" value="1"/>
</dbReference>
<reference evidence="2 3" key="1">
    <citation type="submission" date="2020-10" db="EMBL/GenBank/DDBJ databases">
        <title>Connecting structure to function with the recovery of over 1000 high-quality activated sludge metagenome-assembled genomes encoding full-length rRNA genes using long-read sequencing.</title>
        <authorList>
            <person name="Singleton C.M."/>
            <person name="Petriglieri F."/>
            <person name="Kristensen J.M."/>
            <person name="Kirkegaard R.H."/>
            <person name="Michaelsen T.Y."/>
            <person name="Andersen M.H."/>
            <person name="Karst S.M."/>
            <person name="Dueholm M.S."/>
            <person name="Nielsen P.H."/>
            <person name="Albertsen M."/>
        </authorList>
    </citation>
    <scope>NUCLEOTIDE SEQUENCE [LARGE SCALE GENOMIC DNA]</scope>
    <source>
        <strain evidence="2">Fred_18-Q3-R57-64_BAT3C.720</strain>
    </source>
</reference>
<dbReference type="EMBL" id="JADJOT010000003">
    <property type="protein sequence ID" value="MBK7953312.1"/>
    <property type="molecule type" value="Genomic_DNA"/>
</dbReference>
<evidence type="ECO:0000313" key="3">
    <source>
        <dbReference type="Proteomes" id="UP000706151"/>
    </source>
</evidence>
<accession>A0A935T9H5</accession>
<dbReference type="PROSITE" id="PS51724">
    <property type="entry name" value="SPOR"/>
    <property type="match status" value="1"/>
</dbReference>
<dbReference type="SUPFAM" id="SSF110997">
    <property type="entry name" value="Sporulation related repeat"/>
    <property type="match status" value="1"/>
</dbReference>
<evidence type="ECO:0000313" key="2">
    <source>
        <dbReference type="EMBL" id="MBK7953312.1"/>
    </source>
</evidence>
<proteinExistence type="predicted"/>
<dbReference type="InterPro" id="IPR036680">
    <property type="entry name" value="SPOR-like_sf"/>
</dbReference>
<sequence length="224" mass="24320">MRVAVFLLVLVNLLFLVWTRGYLGAPANPDARRIDQQLLADQLTVVARGEPPRTASREADKAPEKKKAASCQLWSDLASSDADQVERLLTDQFAAFKATRRTVAENSGYWVFIPPLANKEEASKKAAELQQLGISDFFVVQASGANQLAISLGTYRSEEAANAGLETLRAKGVKSAKMGERKGRPPFNTLEIHGPEAQAEALRKAIAALLPRAVPTVCKPRSVP</sequence>
<evidence type="ECO:0000259" key="1">
    <source>
        <dbReference type="PROSITE" id="PS51724"/>
    </source>
</evidence>
<gene>
    <name evidence="2" type="ORF">IPK02_04710</name>
</gene>